<feature type="transmembrane region" description="Helical" evidence="1">
    <location>
        <begin position="20"/>
        <end position="40"/>
    </location>
</feature>
<keyword evidence="1" id="KW-0812">Transmembrane</keyword>
<organism evidence="2 3">
    <name type="scientific">Algoriphagus alkaliphilus</name>
    <dbReference type="NCBI Taxonomy" id="279824"/>
    <lineage>
        <taxon>Bacteria</taxon>
        <taxon>Pseudomonadati</taxon>
        <taxon>Bacteroidota</taxon>
        <taxon>Cytophagia</taxon>
        <taxon>Cytophagales</taxon>
        <taxon>Cyclobacteriaceae</taxon>
        <taxon>Algoriphagus</taxon>
    </lineage>
</organism>
<keyword evidence="1" id="KW-0472">Membrane</keyword>
<dbReference type="EMBL" id="FMXE01000009">
    <property type="protein sequence ID" value="SDA66283.1"/>
    <property type="molecule type" value="Genomic_DNA"/>
</dbReference>
<gene>
    <name evidence="2" type="ORF">SAMN03080617_01571</name>
</gene>
<reference evidence="3" key="1">
    <citation type="submission" date="2016-10" db="EMBL/GenBank/DDBJ databases">
        <authorList>
            <person name="Varghese N."/>
            <person name="Submissions S."/>
        </authorList>
    </citation>
    <scope>NUCLEOTIDE SEQUENCE [LARGE SCALE GENOMIC DNA]</scope>
    <source>
        <strain evidence="3">DSM 22703</strain>
    </source>
</reference>
<dbReference type="Proteomes" id="UP000198756">
    <property type="component" value="Unassembled WGS sequence"/>
</dbReference>
<evidence type="ECO:0000313" key="3">
    <source>
        <dbReference type="Proteomes" id="UP000198756"/>
    </source>
</evidence>
<protein>
    <submittedName>
        <fullName evidence="2">Uncharacterized protein</fullName>
    </submittedName>
</protein>
<name>A0A1G5X789_9BACT</name>
<evidence type="ECO:0000256" key="1">
    <source>
        <dbReference type="SAM" id="Phobius"/>
    </source>
</evidence>
<dbReference type="AlphaFoldDB" id="A0A1G5X789"/>
<keyword evidence="1" id="KW-1133">Transmembrane helix</keyword>
<accession>A0A1G5X789</accession>
<proteinExistence type="predicted"/>
<sequence length="84" mass="9826">MPNFFCVLRPYQIPKKGFSTWISSLLFSIFRISPLAFTFLKQKKQPILSKNPDYPTTNDYNRIQTTSYRLFFSPLPNFGPSVIL</sequence>
<keyword evidence="3" id="KW-1185">Reference proteome</keyword>
<dbReference type="STRING" id="279824.SAMN03080617_01571"/>
<evidence type="ECO:0000313" key="2">
    <source>
        <dbReference type="EMBL" id="SDA66283.1"/>
    </source>
</evidence>